<organism evidence="3 4">
    <name type="scientific">Aphanomyces euteiches</name>
    <dbReference type="NCBI Taxonomy" id="100861"/>
    <lineage>
        <taxon>Eukaryota</taxon>
        <taxon>Sar</taxon>
        <taxon>Stramenopiles</taxon>
        <taxon>Oomycota</taxon>
        <taxon>Saprolegniomycetes</taxon>
        <taxon>Saprolegniales</taxon>
        <taxon>Verrucalvaceae</taxon>
        <taxon>Aphanomyces</taxon>
    </lineage>
</organism>
<gene>
    <name evidence="3" type="ORF">Ae201684_004430</name>
</gene>
<keyword evidence="4" id="KW-1185">Reference proteome</keyword>
<evidence type="ECO:0008006" key="5">
    <source>
        <dbReference type="Google" id="ProtNLM"/>
    </source>
</evidence>
<feature type="region of interest" description="Disordered" evidence="1">
    <location>
        <begin position="175"/>
        <end position="201"/>
    </location>
</feature>
<accession>A0A6G0XIM4</accession>
<dbReference type="AlphaFoldDB" id="A0A6G0XIM4"/>
<feature type="signal peptide" evidence="2">
    <location>
        <begin position="1"/>
        <end position="32"/>
    </location>
</feature>
<name>A0A6G0XIM4_9STRA</name>
<dbReference type="Proteomes" id="UP000481153">
    <property type="component" value="Unassembled WGS sequence"/>
</dbReference>
<protein>
    <recommendedName>
        <fullName evidence="5">RxLR effector protein</fullName>
    </recommendedName>
</protein>
<dbReference type="EMBL" id="VJMJ01000054">
    <property type="protein sequence ID" value="KAF0740199.1"/>
    <property type="molecule type" value="Genomic_DNA"/>
</dbReference>
<comment type="caution">
    <text evidence="3">The sequence shown here is derived from an EMBL/GenBank/DDBJ whole genome shotgun (WGS) entry which is preliminary data.</text>
</comment>
<reference evidence="3 4" key="1">
    <citation type="submission" date="2019-07" db="EMBL/GenBank/DDBJ databases">
        <title>Genomics analysis of Aphanomyces spp. identifies a new class of oomycete effector associated with host adaptation.</title>
        <authorList>
            <person name="Gaulin E."/>
        </authorList>
    </citation>
    <scope>NUCLEOTIDE SEQUENCE [LARGE SCALE GENOMIC DNA]</scope>
    <source>
        <strain evidence="3 4">ATCC 201684</strain>
    </source>
</reference>
<dbReference type="VEuPathDB" id="FungiDB:AeMF1_016422"/>
<feature type="chain" id="PRO_5026328011" description="RxLR effector protein" evidence="2">
    <location>
        <begin position="33"/>
        <end position="201"/>
    </location>
</feature>
<evidence type="ECO:0000256" key="1">
    <source>
        <dbReference type="SAM" id="MobiDB-lite"/>
    </source>
</evidence>
<sequence>MSARLHSLKRSFADTTMVKLALFAALVALTTAAPARPQLRGQTLAADGPKPELPLLNNAQEAESIERRRLHDLWYYAPHANGGHSDSSSVNPVRLDGQEIEHSLHDRRLHDLWYYAPHPLSPKQEPKRRLHDLWYYAPHAKIGKGIEPSHERRLSPKIEPKRRLHDLWYYAPHADGKADSQPASPSKQAIESLNRRAPFGF</sequence>
<evidence type="ECO:0000256" key="2">
    <source>
        <dbReference type="SAM" id="SignalP"/>
    </source>
</evidence>
<keyword evidence="2" id="KW-0732">Signal</keyword>
<proteinExistence type="predicted"/>
<evidence type="ECO:0000313" key="4">
    <source>
        <dbReference type="Proteomes" id="UP000481153"/>
    </source>
</evidence>
<feature type="compositionally biased region" description="Polar residues" evidence="1">
    <location>
        <begin position="181"/>
        <end position="191"/>
    </location>
</feature>
<evidence type="ECO:0000313" key="3">
    <source>
        <dbReference type="EMBL" id="KAF0740199.1"/>
    </source>
</evidence>